<evidence type="ECO:0000256" key="3">
    <source>
        <dbReference type="ARBA" id="ARBA00022777"/>
    </source>
</evidence>
<dbReference type="FunCoup" id="F2TVT2">
    <property type="interactions" value="1187"/>
</dbReference>
<protein>
    <submittedName>
        <fullName evidence="8">STE/STE11/MEKK2 protein kinase</fullName>
    </submittedName>
</protein>
<dbReference type="CDD" id="cd06606">
    <property type="entry name" value="STKc_MAPKKK"/>
    <property type="match status" value="1"/>
</dbReference>
<evidence type="ECO:0000313" key="9">
    <source>
        <dbReference type="Proteomes" id="UP000007799"/>
    </source>
</evidence>
<keyword evidence="2 5" id="KW-0547">Nucleotide-binding</keyword>
<dbReference type="PANTHER" id="PTHR48016">
    <property type="entry name" value="MAP KINASE KINASE KINASE SSK2-RELATED-RELATED"/>
    <property type="match status" value="1"/>
</dbReference>
<feature type="region of interest" description="Disordered" evidence="6">
    <location>
        <begin position="312"/>
        <end position="339"/>
    </location>
</feature>
<dbReference type="InterPro" id="IPR000719">
    <property type="entry name" value="Prot_kinase_dom"/>
</dbReference>
<dbReference type="OrthoDB" id="266718at2759"/>
<evidence type="ECO:0000256" key="5">
    <source>
        <dbReference type="PROSITE-ProRule" id="PRU10141"/>
    </source>
</evidence>
<feature type="domain" description="Protein kinase" evidence="7">
    <location>
        <begin position="381"/>
        <end position="641"/>
    </location>
</feature>
<dbReference type="GO" id="GO:0005524">
    <property type="term" value="F:ATP binding"/>
    <property type="evidence" value="ECO:0007669"/>
    <property type="project" value="UniProtKB-UniRule"/>
</dbReference>
<dbReference type="InterPro" id="IPR017441">
    <property type="entry name" value="Protein_kinase_ATP_BS"/>
</dbReference>
<dbReference type="GO" id="GO:0004672">
    <property type="term" value="F:protein kinase activity"/>
    <property type="evidence" value="ECO:0007669"/>
    <property type="project" value="InterPro"/>
</dbReference>
<dbReference type="KEGG" id="sre:PTSG_00201"/>
<gene>
    <name evidence="8" type="ORF">PTSG_00201</name>
</gene>
<dbReference type="STRING" id="946362.F2TVT2"/>
<feature type="compositionally biased region" description="Basic residues" evidence="6">
    <location>
        <begin position="172"/>
        <end position="182"/>
    </location>
</feature>
<evidence type="ECO:0000256" key="4">
    <source>
        <dbReference type="ARBA" id="ARBA00022840"/>
    </source>
</evidence>
<evidence type="ECO:0000256" key="2">
    <source>
        <dbReference type="ARBA" id="ARBA00022741"/>
    </source>
</evidence>
<dbReference type="SUPFAM" id="SSF56112">
    <property type="entry name" value="Protein kinase-like (PK-like)"/>
    <property type="match status" value="1"/>
</dbReference>
<feature type="binding site" evidence="5">
    <location>
        <position position="410"/>
    </location>
    <ligand>
        <name>ATP</name>
        <dbReference type="ChEBI" id="CHEBI:30616"/>
    </ligand>
</feature>
<proteinExistence type="predicted"/>
<evidence type="ECO:0000313" key="8">
    <source>
        <dbReference type="EMBL" id="EGD72178.1"/>
    </source>
</evidence>
<sequence length="642" mass="71159">MDVQPGIRFKCCLGQENRNIFLDSPVSLDQLKQKIVAYFRKPNLNILVVDTEGKRKRLRTQDDLDQCLKSVDAQSSSTAVRLVLTSSTDTTSPPPPSPFDELDSAGLRDHPPFDRPYRQHMGTFQRAELRKEPSARRGAAHRRMPSDHNPHTLDLPFAQLTVNDVDPPLPPPHHHQHHHHPHRADAHRPSSPPPGFLDLPQHSVHDRRWSSDVNGGGEFIPETDDQPDHRYEQPSRTVRSTGSAHSFHSFRSTHSASSTQSVYSGGGSQRSQGSHHAVARVSVKDVFTRDDTESGVFDHESQVRSALDVPDRLRSGTYPRSSAPPGHVAVTRIGGPYTLPRERTSSSTMAGEGMHRVPHTAVPTQSHFSAAVRGPTMPVRWRKGKLLGSGAFGKVYLALDDGTGAEVAVKEVELDAGEQPSGGAVEALEGEIRVLSGLRHPRIVTYLGTKRTPETLSIFMEYVPGRSIARRLRDYGAFYIDVVRKNTRQMLQGLEYLHNHNIIHRDVKGANVLVDSGGNIKLADFGAARQLQEIRTVTGFKSMHGTPYWMAPEVVQGKGYGRRCDIWSLGCTVIEMLTTKPPFYNCEAMAVLFKIGSSNEDYKACIPDDADEGCRELLEACFQRDAQQRPSASALLSFSFVN</sequence>
<dbReference type="PROSITE" id="PS00107">
    <property type="entry name" value="PROTEIN_KINASE_ATP"/>
    <property type="match status" value="1"/>
</dbReference>
<dbReference type="EMBL" id="GL832955">
    <property type="protein sequence ID" value="EGD72178.1"/>
    <property type="molecule type" value="Genomic_DNA"/>
</dbReference>
<dbReference type="InterPro" id="IPR011009">
    <property type="entry name" value="Kinase-like_dom_sf"/>
</dbReference>
<dbReference type="AlphaFoldDB" id="F2TVT2"/>
<dbReference type="Proteomes" id="UP000007799">
    <property type="component" value="Unassembled WGS sequence"/>
</dbReference>
<dbReference type="PROSITE" id="PS00108">
    <property type="entry name" value="PROTEIN_KINASE_ST"/>
    <property type="match status" value="1"/>
</dbReference>
<evidence type="ECO:0000256" key="6">
    <source>
        <dbReference type="SAM" id="MobiDB-lite"/>
    </source>
</evidence>
<feature type="compositionally biased region" description="Polar residues" evidence="6">
    <location>
        <begin position="234"/>
        <end position="263"/>
    </location>
</feature>
<evidence type="ECO:0000256" key="1">
    <source>
        <dbReference type="ARBA" id="ARBA00022679"/>
    </source>
</evidence>
<dbReference type="Pfam" id="PF00069">
    <property type="entry name" value="Pkinase"/>
    <property type="match status" value="1"/>
</dbReference>
<dbReference type="InParanoid" id="F2TVT2"/>
<dbReference type="PANTHER" id="PTHR48016:SF56">
    <property type="entry name" value="MAPKK KINASE"/>
    <property type="match status" value="1"/>
</dbReference>
<keyword evidence="1" id="KW-0808">Transferase</keyword>
<dbReference type="Gene3D" id="3.10.20.90">
    <property type="entry name" value="Phosphatidylinositol 3-kinase Catalytic Subunit, Chain A, domain 1"/>
    <property type="match status" value="1"/>
</dbReference>
<dbReference type="InterPro" id="IPR008271">
    <property type="entry name" value="Ser/Thr_kinase_AS"/>
</dbReference>
<dbReference type="OMA" id="NCEAMAV"/>
<feature type="region of interest" description="Disordered" evidence="6">
    <location>
        <begin position="84"/>
        <end position="277"/>
    </location>
</feature>
<dbReference type="GeneID" id="16067783"/>
<dbReference type="Gene3D" id="1.10.510.10">
    <property type="entry name" value="Transferase(Phosphotransferase) domain 1"/>
    <property type="match status" value="1"/>
</dbReference>
<keyword evidence="9" id="KW-1185">Reference proteome</keyword>
<dbReference type="FunFam" id="1.10.510.10:FF:000071">
    <property type="entry name" value="Mitogen-activated protein kinase kinase kinase 3 isoform 2"/>
    <property type="match status" value="1"/>
</dbReference>
<dbReference type="RefSeq" id="XP_004998750.1">
    <property type="nucleotide sequence ID" value="XM_004998693.1"/>
</dbReference>
<reference evidence="8" key="1">
    <citation type="submission" date="2009-08" db="EMBL/GenBank/DDBJ databases">
        <title>Annotation of Salpingoeca rosetta.</title>
        <authorList>
            <consortium name="The Broad Institute Genome Sequencing Platform"/>
            <person name="Russ C."/>
            <person name="Cuomo C."/>
            <person name="Burger G."/>
            <person name="Gray M.W."/>
            <person name="Holland P.W.H."/>
            <person name="King N."/>
            <person name="Lang F.B.F."/>
            <person name="Roger A.J."/>
            <person name="Ruiz-Trillo I."/>
            <person name="Young S.K."/>
            <person name="Zeng Q."/>
            <person name="Gargeya S."/>
            <person name="Alvarado L."/>
            <person name="Berlin A."/>
            <person name="Chapman S.B."/>
            <person name="Chen Z."/>
            <person name="Freedman E."/>
            <person name="Gellesch M."/>
            <person name="Goldberg J."/>
            <person name="Griggs A."/>
            <person name="Gujja S."/>
            <person name="Heilman E."/>
            <person name="Heiman D."/>
            <person name="Howarth C."/>
            <person name="Mehta T."/>
            <person name="Neiman D."/>
            <person name="Pearson M."/>
            <person name="Roberts A."/>
            <person name="Saif S."/>
            <person name="Shea T."/>
            <person name="Shenoy N."/>
            <person name="Sisk P."/>
            <person name="Stolte C."/>
            <person name="Sykes S."/>
            <person name="White J."/>
            <person name="Yandava C."/>
            <person name="Haas B."/>
            <person name="Nusbaum C."/>
            <person name="Birren B."/>
        </authorList>
    </citation>
    <scope>NUCLEOTIDE SEQUENCE [LARGE SCALE GENOMIC DNA]</scope>
    <source>
        <strain evidence="8">ATCC 50818</strain>
    </source>
</reference>
<dbReference type="InterPro" id="IPR050538">
    <property type="entry name" value="MAP_kinase_kinase_kinase"/>
</dbReference>
<dbReference type="eggNOG" id="KOG0198">
    <property type="taxonomic scope" value="Eukaryota"/>
</dbReference>
<keyword evidence="4 5" id="KW-0067">ATP-binding</keyword>
<accession>F2TVT2</accession>
<evidence type="ECO:0000259" key="7">
    <source>
        <dbReference type="PROSITE" id="PS50011"/>
    </source>
</evidence>
<feature type="compositionally biased region" description="Basic and acidic residues" evidence="6">
    <location>
        <begin position="106"/>
        <end position="117"/>
    </location>
</feature>
<dbReference type="PROSITE" id="PS50011">
    <property type="entry name" value="PROTEIN_KINASE_DOM"/>
    <property type="match status" value="1"/>
</dbReference>
<dbReference type="SUPFAM" id="SSF54277">
    <property type="entry name" value="CAD &amp; PB1 domains"/>
    <property type="match status" value="1"/>
</dbReference>
<organism evidence="9">
    <name type="scientific">Salpingoeca rosetta (strain ATCC 50818 / BSB-021)</name>
    <dbReference type="NCBI Taxonomy" id="946362"/>
    <lineage>
        <taxon>Eukaryota</taxon>
        <taxon>Choanoflagellata</taxon>
        <taxon>Craspedida</taxon>
        <taxon>Salpingoecidae</taxon>
        <taxon>Salpingoeca</taxon>
    </lineage>
</organism>
<dbReference type="SMART" id="SM00220">
    <property type="entry name" value="S_TKc"/>
    <property type="match status" value="1"/>
</dbReference>
<keyword evidence="3 8" id="KW-0418">Kinase</keyword>
<name>F2TVT2_SALR5</name>